<feature type="transmembrane region" description="Helical" evidence="1">
    <location>
        <begin position="150"/>
        <end position="169"/>
    </location>
</feature>
<name>A0A4R0RQB0_9APHY</name>
<comment type="caution">
    <text evidence="2">The sequence shown here is derived from an EMBL/GenBank/DDBJ whole genome shotgun (WGS) entry which is preliminary data.</text>
</comment>
<feature type="transmembrane region" description="Helical" evidence="1">
    <location>
        <begin position="175"/>
        <end position="198"/>
    </location>
</feature>
<dbReference type="EMBL" id="RWJN01000068">
    <property type="protein sequence ID" value="TCD68375.1"/>
    <property type="molecule type" value="Genomic_DNA"/>
</dbReference>
<dbReference type="AlphaFoldDB" id="A0A4R0RQB0"/>
<accession>A0A4R0RQB0</accession>
<feature type="transmembrane region" description="Helical" evidence="1">
    <location>
        <begin position="32"/>
        <end position="55"/>
    </location>
</feature>
<organism evidence="2 3">
    <name type="scientific">Steccherinum ochraceum</name>
    <dbReference type="NCBI Taxonomy" id="92696"/>
    <lineage>
        <taxon>Eukaryota</taxon>
        <taxon>Fungi</taxon>
        <taxon>Dikarya</taxon>
        <taxon>Basidiomycota</taxon>
        <taxon>Agaricomycotina</taxon>
        <taxon>Agaricomycetes</taxon>
        <taxon>Polyporales</taxon>
        <taxon>Steccherinaceae</taxon>
        <taxon>Steccherinum</taxon>
    </lineage>
</organism>
<keyword evidence="1" id="KW-1133">Transmembrane helix</keyword>
<evidence type="ECO:0000313" key="3">
    <source>
        <dbReference type="Proteomes" id="UP000292702"/>
    </source>
</evidence>
<reference evidence="2 3" key="1">
    <citation type="submission" date="2018-11" db="EMBL/GenBank/DDBJ databases">
        <title>Genome assembly of Steccherinum ochraceum LE-BIN_3174, the white-rot fungus of the Steccherinaceae family (The Residual Polyporoid clade, Polyporales, Basidiomycota).</title>
        <authorList>
            <person name="Fedorova T.V."/>
            <person name="Glazunova O.A."/>
            <person name="Landesman E.O."/>
            <person name="Moiseenko K.V."/>
            <person name="Psurtseva N.V."/>
            <person name="Savinova O.S."/>
            <person name="Shakhova N.V."/>
            <person name="Tyazhelova T.V."/>
            <person name="Vasina D.V."/>
        </authorList>
    </citation>
    <scope>NUCLEOTIDE SEQUENCE [LARGE SCALE GENOMIC DNA]</scope>
    <source>
        <strain evidence="2 3">LE-BIN_3174</strain>
    </source>
</reference>
<sequence>MQTALLAQIEAGLLGQMDKVDPETAIDVTARFFGYSGLILNLGATLSSVLLLLIISSVPTHARRLYLACKHGYPRKFHNYARLPTEPPEPKPEDINANPYAYLDTSRYDDDPEAAVRIFNRELVNGRAEDKILDAFGVARSWGFMRWHSVFCFLSGCVCTFAHVTLLLWMNEATVTAAILMPVVAVGFFPQILIYIFAMDPQGCRYCEEEKPKATPMRSLWNLGWLRTGWRD</sequence>
<gene>
    <name evidence="2" type="ORF">EIP91_010884</name>
</gene>
<keyword evidence="3" id="KW-1185">Reference proteome</keyword>
<evidence type="ECO:0000256" key="1">
    <source>
        <dbReference type="SAM" id="Phobius"/>
    </source>
</evidence>
<keyword evidence="1" id="KW-0472">Membrane</keyword>
<keyword evidence="1" id="KW-0812">Transmembrane</keyword>
<evidence type="ECO:0000313" key="2">
    <source>
        <dbReference type="EMBL" id="TCD68375.1"/>
    </source>
</evidence>
<dbReference type="Proteomes" id="UP000292702">
    <property type="component" value="Unassembled WGS sequence"/>
</dbReference>
<protein>
    <submittedName>
        <fullName evidence="2">Uncharacterized protein</fullName>
    </submittedName>
</protein>
<proteinExistence type="predicted"/>
<dbReference type="OrthoDB" id="2801416at2759"/>